<protein>
    <recommendedName>
        <fullName evidence="4">Photosystem I subunit VII</fullName>
    </recommendedName>
</protein>
<feature type="region of interest" description="Disordered" evidence="1">
    <location>
        <begin position="64"/>
        <end position="88"/>
    </location>
</feature>
<sequence length="88" mass="9661">MLATIADPWKKHSPRPRSCNKITQPGCPLFACCFWVAPNLSFSASIATKSSNCGNRDARKLQSSAALERRFNSDPRDVGNRTGPRSPL</sequence>
<evidence type="ECO:0000256" key="1">
    <source>
        <dbReference type="SAM" id="MobiDB-lite"/>
    </source>
</evidence>
<accession>A0ABP0WQY8</accession>
<dbReference type="Proteomes" id="UP001497444">
    <property type="component" value="Chromosome 2"/>
</dbReference>
<reference evidence="2 3" key="1">
    <citation type="submission" date="2024-02" db="EMBL/GenBank/DDBJ databases">
        <authorList>
            <consortium name="ELIXIR-Norway"/>
            <consortium name="Elixir Norway"/>
        </authorList>
    </citation>
    <scope>NUCLEOTIDE SEQUENCE [LARGE SCALE GENOMIC DNA]</scope>
</reference>
<gene>
    <name evidence="2" type="ORF">CSSPJE1EN1_LOCUS14748</name>
</gene>
<evidence type="ECO:0000313" key="3">
    <source>
        <dbReference type="Proteomes" id="UP001497444"/>
    </source>
</evidence>
<name>A0ABP0WQY8_9BRYO</name>
<dbReference type="EMBL" id="OZ020097">
    <property type="protein sequence ID" value="CAK9269270.1"/>
    <property type="molecule type" value="Genomic_DNA"/>
</dbReference>
<organism evidence="2 3">
    <name type="scientific">Sphagnum jensenii</name>
    <dbReference type="NCBI Taxonomy" id="128206"/>
    <lineage>
        <taxon>Eukaryota</taxon>
        <taxon>Viridiplantae</taxon>
        <taxon>Streptophyta</taxon>
        <taxon>Embryophyta</taxon>
        <taxon>Bryophyta</taxon>
        <taxon>Sphagnophytina</taxon>
        <taxon>Sphagnopsida</taxon>
        <taxon>Sphagnales</taxon>
        <taxon>Sphagnaceae</taxon>
        <taxon>Sphagnum</taxon>
    </lineage>
</organism>
<evidence type="ECO:0008006" key="4">
    <source>
        <dbReference type="Google" id="ProtNLM"/>
    </source>
</evidence>
<keyword evidence="3" id="KW-1185">Reference proteome</keyword>
<feature type="compositionally biased region" description="Basic and acidic residues" evidence="1">
    <location>
        <begin position="67"/>
        <end position="79"/>
    </location>
</feature>
<evidence type="ECO:0000313" key="2">
    <source>
        <dbReference type="EMBL" id="CAK9269270.1"/>
    </source>
</evidence>
<proteinExistence type="predicted"/>